<sequence>MAMVTVTTRGVVLGRPLALVLLNHLFPAAATPFDKSPPIHARCVNVQDTVLTVAGSNFGGSIGIKADFKAFSRFPLGL</sequence>
<evidence type="ECO:0000313" key="2">
    <source>
        <dbReference type="EMBL" id="KAF0892696.1"/>
    </source>
</evidence>
<keyword evidence="1" id="KW-0732">Signal</keyword>
<gene>
    <name evidence="2" type="ORF">E2562_017670</name>
</gene>
<dbReference type="EMBL" id="SPHZ02000011">
    <property type="protein sequence ID" value="KAF0892696.1"/>
    <property type="molecule type" value="Genomic_DNA"/>
</dbReference>
<evidence type="ECO:0000256" key="1">
    <source>
        <dbReference type="SAM" id="SignalP"/>
    </source>
</evidence>
<evidence type="ECO:0000313" key="3">
    <source>
        <dbReference type="Proteomes" id="UP000479710"/>
    </source>
</evidence>
<accession>A0A6G1BXR3</accession>
<comment type="caution">
    <text evidence="2">The sequence shown here is derived from an EMBL/GenBank/DDBJ whole genome shotgun (WGS) entry which is preliminary data.</text>
</comment>
<feature type="signal peptide" evidence="1">
    <location>
        <begin position="1"/>
        <end position="30"/>
    </location>
</feature>
<evidence type="ECO:0008006" key="4">
    <source>
        <dbReference type="Google" id="ProtNLM"/>
    </source>
</evidence>
<reference evidence="2 3" key="1">
    <citation type="submission" date="2019-11" db="EMBL/GenBank/DDBJ databases">
        <title>Whole genome sequence of Oryza granulata.</title>
        <authorList>
            <person name="Li W."/>
        </authorList>
    </citation>
    <scope>NUCLEOTIDE SEQUENCE [LARGE SCALE GENOMIC DNA]</scope>
    <source>
        <strain evidence="3">cv. Menghai</strain>
        <tissue evidence="2">Leaf</tissue>
    </source>
</reference>
<name>A0A6G1BXR3_9ORYZ</name>
<dbReference type="Proteomes" id="UP000479710">
    <property type="component" value="Unassembled WGS sequence"/>
</dbReference>
<feature type="chain" id="PRO_5026308444" description="IPT/TIG domain-containing protein" evidence="1">
    <location>
        <begin position="31"/>
        <end position="78"/>
    </location>
</feature>
<keyword evidence="3" id="KW-1185">Reference proteome</keyword>
<protein>
    <recommendedName>
        <fullName evidence="4">IPT/TIG domain-containing protein</fullName>
    </recommendedName>
</protein>
<proteinExistence type="predicted"/>
<organism evidence="2 3">
    <name type="scientific">Oryza meyeriana var. granulata</name>
    <dbReference type="NCBI Taxonomy" id="110450"/>
    <lineage>
        <taxon>Eukaryota</taxon>
        <taxon>Viridiplantae</taxon>
        <taxon>Streptophyta</taxon>
        <taxon>Embryophyta</taxon>
        <taxon>Tracheophyta</taxon>
        <taxon>Spermatophyta</taxon>
        <taxon>Magnoliopsida</taxon>
        <taxon>Liliopsida</taxon>
        <taxon>Poales</taxon>
        <taxon>Poaceae</taxon>
        <taxon>BOP clade</taxon>
        <taxon>Oryzoideae</taxon>
        <taxon>Oryzeae</taxon>
        <taxon>Oryzinae</taxon>
        <taxon>Oryza</taxon>
        <taxon>Oryza meyeriana</taxon>
    </lineage>
</organism>
<dbReference type="AlphaFoldDB" id="A0A6G1BXR3"/>